<protein>
    <submittedName>
        <fullName evidence="1">Uncharacterized protein</fullName>
    </submittedName>
</protein>
<proteinExistence type="predicted"/>
<accession>H6VTI2</accession>
<sequence length="177" mass="20526">MKVLKIVIGTYILLNSISLYAESTNECMKYWSEKSAASLKVLGEVECENIWEYGKSNVTQGRLKLLNQLKLKPNNNQWMSTGECSKVSYNKNNYYIYRAYYKEDRDEIWIAYNDKGSFSYFRKVSSPKKEGENSKVSLSCAKNGQYDEARSVLNTYLKNNTSVSMSYYKVGDWYKGD</sequence>
<dbReference type="AlphaFoldDB" id="H6VTI2"/>
<reference evidence="1" key="1">
    <citation type="journal article" date="2012" name="Antimicrob. Agents Chemother.">
        <title>Tn125-Related Acquisition of blaNDM-Like Genes in Acinetobacter baumannii.</title>
        <authorList>
            <person name="Poirel L."/>
            <person name="Bonnin R.A."/>
            <person name="Boulanger A."/>
            <person name="Schrenzel J."/>
            <person name="Kaase M."/>
            <person name="Nordmann P."/>
        </authorList>
    </citation>
    <scope>NUCLEOTIDE SEQUENCE</scope>
    <source>
        <strain evidence="1">ML</strain>
    </source>
</reference>
<organism evidence="1">
    <name type="scientific">Acinetobacter baumannii</name>
    <dbReference type="NCBI Taxonomy" id="470"/>
    <lineage>
        <taxon>Bacteria</taxon>
        <taxon>Pseudomonadati</taxon>
        <taxon>Pseudomonadota</taxon>
        <taxon>Gammaproteobacteria</taxon>
        <taxon>Moraxellales</taxon>
        <taxon>Moraxellaceae</taxon>
        <taxon>Acinetobacter</taxon>
        <taxon>Acinetobacter calcoaceticus/baumannii complex</taxon>
    </lineage>
</organism>
<evidence type="ECO:0000313" key="1">
    <source>
        <dbReference type="EMBL" id="AEZ35974.1"/>
    </source>
</evidence>
<dbReference type="EMBL" id="JN872328">
    <property type="protein sequence ID" value="AEZ35974.1"/>
    <property type="molecule type" value="Genomic_DNA"/>
</dbReference>
<name>H6VTI2_ACIBA</name>